<dbReference type="EMBL" id="SRLO01000830">
    <property type="protein sequence ID" value="TNN45686.1"/>
    <property type="molecule type" value="Genomic_DNA"/>
</dbReference>
<name>A0A4Z2FWP4_9TELE</name>
<dbReference type="AlphaFoldDB" id="A0A4Z2FWP4"/>
<gene>
    <name evidence="1" type="ORF">EYF80_044115</name>
</gene>
<protein>
    <submittedName>
        <fullName evidence="1">Uncharacterized protein</fullName>
    </submittedName>
</protein>
<dbReference type="Proteomes" id="UP000314294">
    <property type="component" value="Unassembled WGS sequence"/>
</dbReference>
<comment type="caution">
    <text evidence="1">The sequence shown here is derived from an EMBL/GenBank/DDBJ whole genome shotgun (WGS) entry which is preliminary data.</text>
</comment>
<accession>A0A4Z2FWP4</accession>
<evidence type="ECO:0000313" key="2">
    <source>
        <dbReference type="Proteomes" id="UP000314294"/>
    </source>
</evidence>
<organism evidence="1 2">
    <name type="scientific">Liparis tanakae</name>
    <name type="common">Tanaka's snailfish</name>
    <dbReference type="NCBI Taxonomy" id="230148"/>
    <lineage>
        <taxon>Eukaryota</taxon>
        <taxon>Metazoa</taxon>
        <taxon>Chordata</taxon>
        <taxon>Craniata</taxon>
        <taxon>Vertebrata</taxon>
        <taxon>Euteleostomi</taxon>
        <taxon>Actinopterygii</taxon>
        <taxon>Neopterygii</taxon>
        <taxon>Teleostei</taxon>
        <taxon>Neoteleostei</taxon>
        <taxon>Acanthomorphata</taxon>
        <taxon>Eupercaria</taxon>
        <taxon>Perciformes</taxon>
        <taxon>Cottioidei</taxon>
        <taxon>Cottales</taxon>
        <taxon>Liparidae</taxon>
        <taxon>Liparis</taxon>
    </lineage>
</organism>
<sequence length="84" mass="9293">MRNLVRRSGSRPFSLERIISSMSPCSFSITTNTFSGVSNMHSRFTMPSMATSFLSWLSCLVGKRSLSMTLTATSLPDFLCFPDA</sequence>
<keyword evidence="2" id="KW-1185">Reference proteome</keyword>
<reference evidence="1 2" key="1">
    <citation type="submission" date="2019-03" db="EMBL/GenBank/DDBJ databases">
        <title>First draft genome of Liparis tanakae, snailfish: a comprehensive survey of snailfish specific genes.</title>
        <authorList>
            <person name="Kim W."/>
            <person name="Song I."/>
            <person name="Jeong J.-H."/>
            <person name="Kim D."/>
            <person name="Kim S."/>
            <person name="Ryu S."/>
            <person name="Song J.Y."/>
            <person name="Lee S.K."/>
        </authorList>
    </citation>
    <scope>NUCLEOTIDE SEQUENCE [LARGE SCALE GENOMIC DNA]</scope>
    <source>
        <tissue evidence="1">Muscle</tissue>
    </source>
</reference>
<evidence type="ECO:0000313" key="1">
    <source>
        <dbReference type="EMBL" id="TNN45686.1"/>
    </source>
</evidence>
<proteinExistence type="predicted"/>